<reference evidence="1 2" key="1">
    <citation type="submission" date="2024-02" db="EMBL/GenBank/DDBJ databases">
        <title>Chromosome-scale genome assembly of the rough periwinkle Littorina saxatilis.</title>
        <authorList>
            <person name="De Jode A."/>
            <person name="Faria R."/>
            <person name="Formenti G."/>
            <person name="Sims Y."/>
            <person name="Smith T.P."/>
            <person name="Tracey A."/>
            <person name="Wood J.M.D."/>
            <person name="Zagrodzka Z.B."/>
            <person name="Johannesson K."/>
            <person name="Butlin R.K."/>
            <person name="Leder E.H."/>
        </authorList>
    </citation>
    <scope>NUCLEOTIDE SEQUENCE [LARGE SCALE GENOMIC DNA]</scope>
    <source>
        <strain evidence="1">Snail1</strain>
        <tissue evidence="1">Muscle</tissue>
    </source>
</reference>
<evidence type="ECO:0000313" key="1">
    <source>
        <dbReference type="EMBL" id="KAK7101478.1"/>
    </source>
</evidence>
<comment type="caution">
    <text evidence="1">The sequence shown here is derived from an EMBL/GenBank/DDBJ whole genome shotgun (WGS) entry which is preliminary data.</text>
</comment>
<dbReference type="Proteomes" id="UP001374579">
    <property type="component" value="Unassembled WGS sequence"/>
</dbReference>
<dbReference type="AlphaFoldDB" id="A0AAN9GAA2"/>
<accession>A0AAN9GAA2</accession>
<dbReference type="EMBL" id="JBAMIC010000010">
    <property type="protein sequence ID" value="KAK7101478.1"/>
    <property type="molecule type" value="Genomic_DNA"/>
</dbReference>
<protein>
    <submittedName>
        <fullName evidence="1">Uncharacterized protein</fullName>
    </submittedName>
</protein>
<name>A0AAN9GAA2_9CAEN</name>
<keyword evidence="2" id="KW-1185">Reference proteome</keyword>
<evidence type="ECO:0000313" key="2">
    <source>
        <dbReference type="Proteomes" id="UP001374579"/>
    </source>
</evidence>
<gene>
    <name evidence="1" type="ORF">V1264_019858</name>
</gene>
<organism evidence="1 2">
    <name type="scientific">Littorina saxatilis</name>
    <dbReference type="NCBI Taxonomy" id="31220"/>
    <lineage>
        <taxon>Eukaryota</taxon>
        <taxon>Metazoa</taxon>
        <taxon>Spiralia</taxon>
        <taxon>Lophotrochozoa</taxon>
        <taxon>Mollusca</taxon>
        <taxon>Gastropoda</taxon>
        <taxon>Caenogastropoda</taxon>
        <taxon>Littorinimorpha</taxon>
        <taxon>Littorinoidea</taxon>
        <taxon>Littorinidae</taxon>
        <taxon>Littorina</taxon>
    </lineage>
</organism>
<proteinExistence type="predicted"/>
<sequence>MTPIPLISRSQNKHTSHTNHHTHAFTHTFHIINMRFIKWIGVYKMKDLTYMSCTFLVMEAIMYVNTDLSKISHGQGGIISLISLAYCPHGQVGIISLISLAYCPHGQGGIISLISLAYCPHGQGGHNLLN</sequence>